<keyword evidence="5 7" id="KW-1133">Transmembrane helix</keyword>
<evidence type="ECO:0000256" key="7">
    <source>
        <dbReference type="SAM" id="Phobius"/>
    </source>
</evidence>
<feature type="transmembrane region" description="Helical" evidence="7">
    <location>
        <begin position="228"/>
        <end position="251"/>
    </location>
</feature>
<evidence type="ECO:0000256" key="5">
    <source>
        <dbReference type="ARBA" id="ARBA00022989"/>
    </source>
</evidence>
<reference evidence="8" key="2">
    <citation type="submission" date="2022-10" db="EMBL/GenBank/DDBJ databases">
        <authorList>
            <person name="Aronson H.S."/>
        </authorList>
    </citation>
    <scope>NUCLEOTIDE SEQUENCE</scope>
    <source>
        <strain evidence="8">RS19-109</strain>
    </source>
</reference>
<reference evidence="8" key="1">
    <citation type="journal article" date="2022" name="bioRxiv">
        <title>Thiovibrio frasassiensisgen. nov., sp. nov., an autotrophic, elemental sulfur disproportionating bacterium isolated from sulfidic karst sediment, and proposal of Thiovibrionaceae fam. nov.</title>
        <authorList>
            <person name="Aronson H."/>
            <person name="Thomas C."/>
            <person name="Bhattacharyya M."/>
            <person name="Eckstein S."/>
            <person name="Jensen S."/>
            <person name="Barco R."/>
            <person name="Macalady J."/>
            <person name="Amend J."/>
        </authorList>
    </citation>
    <scope>NUCLEOTIDE SEQUENCE</scope>
    <source>
        <strain evidence="8">RS19-109</strain>
    </source>
</reference>
<feature type="transmembrane region" description="Helical" evidence="7">
    <location>
        <begin position="364"/>
        <end position="391"/>
    </location>
</feature>
<keyword evidence="4 7" id="KW-0812">Transmembrane</keyword>
<gene>
    <name evidence="8" type="primary">chrA</name>
    <name evidence="8" type="ORF">OLX77_12935</name>
</gene>
<dbReference type="GO" id="GO:0015109">
    <property type="term" value="F:chromate transmembrane transporter activity"/>
    <property type="evidence" value="ECO:0007669"/>
    <property type="project" value="InterPro"/>
</dbReference>
<feature type="transmembrane region" description="Helical" evidence="7">
    <location>
        <begin position="201"/>
        <end position="221"/>
    </location>
</feature>
<evidence type="ECO:0000256" key="6">
    <source>
        <dbReference type="ARBA" id="ARBA00023136"/>
    </source>
</evidence>
<feature type="transmembrane region" description="Helical" evidence="7">
    <location>
        <begin position="331"/>
        <end position="352"/>
    </location>
</feature>
<dbReference type="InterPro" id="IPR052518">
    <property type="entry name" value="CHR_Transporter"/>
</dbReference>
<dbReference type="GO" id="GO:0005886">
    <property type="term" value="C:plasma membrane"/>
    <property type="evidence" value="ECO:0007669"/>
    <property type="project" value="UniProtKB-SubCell"/>
</dbReference>
<keyword evidence="3" id="KW-1003">Cell membrane</keyword>
<sequence length="392" mass="42026">MNDLHQKPVSPPPTLPRLFAVFLRLGATAFGGPAMIAYIRELAVEREHWLHKQTFQEGVALCQTIPGATAMQVAAYVGLRVRGVRGAITGYLGFGLPAFFLMTALSAFYSRTHSLPAVIAAFSGLQAIIVAIVANAAISFGKTALSGWKTWSIALAAAGLFWLAAHPALILFLAALLGMTLNSGQPTAPQTEPRTPLPSTARALLFLLAATTAGFALLAFFRHDLAQLALLMARVDLMAFGGGFASVPLLFHEIVVTRAWLNAPTFLDGIALGQLTPGPIVITATFVGYLRHGLFGALIATVAMFLPSLLLLIGTAPYFARMRTSRWFNHAVDGVLCSFVGLLCTVTIRLALHVHWDWPHRLLAAAAFGALLMKIDLLWVVFAGAMLAMLLF</sequence>
<feature type="transmembrane region" description="Helical" evidence="7">
    <location>
        <begin position="153"/>
        <end position="181"/>
    </location>
</feature>
<evidence type="ECO:0000256" key="3">
    <source>
        <dbReference type="ARBA" id="ARBA00022475"/>
    </source>
</evidence>
<dbReference type="NCBIfam" id="TIGR00937">
    <property type="entry name" value="2A51"/>
    <property type="match status" value="1"/>
</dbReference>
<dbReference type="InterPro" id="IPR003370">
    <property type="entry name" value="Chromate_transpt"/>
</dbReference>
<evidence type="ECO:0000256" key="1">
    <source>
        <dbReference type="ARBA" id="ARBA00004651"/>
    </source>
</evidence>
<dbReference type="Pfam" id="PF02417">
    <property type="entry name" value="Chromate_transp"/>
    <property type="match status" value="2"/>
</dbReference>
<feature type="transmembrane region" description="Helical" evidence="7">
    <location>
        <begin position="115"/>
        <end position="141"/>
    </location>
</feature>
<keyword evidence="9" id="KW-1185">Reference proteome</keyword>
<evidence type="ECO:0000313" key="8">
    <source>
        <dbReference type="EMBL" id="MDG4477059.1"/>
    </source>
</evidence>
<dbReference type="PANTHER" id="PTHR43663">
    <property type="entry name" value="CHROMATE TRANSPORT PROTEIN-RELATED"/>
    <property type="match status" value="1"/>
</dbReference>
<proteinExistence type="inferred from homology"/>
<evidence type="ECO:0000256" key="4">
    <source>
        <dbReference type="ARBA" id="ARBA00022692"/>
    </source>
</evidence>
<dbReference type="EMBL" id="JAPHEH010000001">
    <property type="protein sequence ID" value="MDG4477059.1"/>
    <property type="molecule type" value="Genomic_DNA"/>
</dbReference>
<evidence type="ECO:0000256" key="2">
    <source>
        <dbReference type="ARBA" id="ARBA00005262"/>
    </source>
</evidence>
<comment type="caution">
    <text evidence="8">The sequence shown here is derived from an EMBL/GenBank/DDBJ whole genome shotgun (WGS) entry which is preliminary data.</text>
</comment>
<accession>A0A9X4MGH8</accession>
<dbReference type="PIRSF" id="PIRSF004810">
    <property type="entry name" value="ChrA"/>
    <property type="match status" value="1"/>
</dbReference>
<protein>
    <submittedName>
        <fullName evidence="8">Chromate efflux transporter</fullName>
    </submittedName>
</protein>
<keyword evidence="6 7" id="KW-0472">Membrane</keyword>
<name>A0A9X4MGH8_9BACT</name>
<feature type="transmembrane region" description="Helical" evidence="7">
    <location>
        <begin position="88"/>
        <end position="109"/>
    </location>
</feature>
<evidence type="ECO:0000313" key="9">
    <source>
        <dbReference type="Proteomes" id="UP001154240"/>
    </source>
</evidence>
<feature type="transmembrane region" description="Helical" evidence="7">
    <location>
        <begin position="18"/>
        <end position="39"/>
    </location>
</feature>
<comment type="similarity">
    <text evidence="2">Belongs to the chromate ion transporter (CHR) (TC 2.A.51) family.</text>
</comment>
<comment type="subcellular location">
    <subcellularLocation>
        <location evidence="1">Cell membrane</location>
        <topology evidence="1">Multi-pass membrane protein</topology>
    </subcellularLocation>
</comment>
<dbReference type="RefSeq" id="WP_307634024.1">
    <property type="nucleotide sequence ID" value="NZ_JAPHEH010000001.1"/>
</dbReference>
<organism evidence="8 9">
    <name type="scientific">Thiovibrio frasassiensis</name>
    <dbReference type="NCBI Taxonomy" id="2984131"/>
    <lineage>
        <taxon>Bacteria</taxon>
        <taxon>Pseudomonadati</taxon>
        <taxon>Thermodesulfobacteriota</taxon>
        <taxon>Desulfobulbia</taxon>
        <taxon>Desulfobulbales</taxon>
        <taxon>Thiovibrionaceae</taxon>
        <taxon>Thiovibrio</taxon>
    </lineage>
</organism>
<dbReference type="AlphaFoldDB" id="A0A9X4MGH8"/>
<feature type="transmembrane region" description="Helical" evidence="7">
    <location>
        <begin position="294"/>
        <end position="319"/>
    </location>
</feature>
<dbReference type="InterPro" id="IPR014047">
    <property type="entry name" value="Chr_Tranpt_l_chain"/>
</dbReference>
<dbReference type="PANTHER" id="PTHR43663:SF1">
    <property type="entry name" value="CHROMATE TRANSPORTER"/>
    <property type="match status" value="1"/>
</dbReference>
<dbReference type="Proteomes" id="UP001154240">
    <property type="component" value="Unassembled WGS sequence"/>
</dbReference>